<dbReference type="GO" id="GO:0005737">
    <property type="term" value="C:cytoplasm"/>
    <property type="evidence" value="ECO:0007669"/>
    <property type="project" value="UniProtKB-SubCell"/>
</dbReference>
<dbReference type="KEGG" id="haby:HLVA_16480"/>
<dbReference type="Pfam" id="PF02623">
    <property type="entry name" value="FliW"/>
    <property type="match status" value="1"/>
</dbReference>
<comment type="similarity">
    <text evidence="4">Belongs to the FliW family.</text>
</comment>
<dbReference type="GO" id="GO:0006417">
    <property type="term" value="P:regulation of translation"/>
    <property type="evidence" value="ECO:0007669"/>
    <property type="project" value="UniProtKB-KW"/>
</dbReference>
<dbReference type="PANTHER" id="PTHR39190:SF1">
    <property type="entry name" value="FLAGELLAR ASSEMBLY FACTOR FLIW"/>
    <property type="match status" value="1"/>
</dbReference>
<dbReference type="InterPro" id="IPR003775">
    <property type="entry name" value="Flagellar_assembly_factor_FliW"/>
</dbReference>
<keyword evidence="4" id="KW-0143">Chaperone</keyword>
<dbReference type="Proteomes" id="UP001321582">
    <property type="component" value="Chromosome"/>
</dbReference>
<proteinExistence type="inferred from homology"/>
<evidence type="ECO:0000256" key="1">
    <source>
        <dbReference type="ARBA" id="ARBA00022490"/>
    </source>
</evidence>
<keyword evidence="3 4" id="KW-0810">Translation regulation</keyword>
<keyword evidence="6" id="KW-1185">Reference proteome</keyword>
<evidence type="ECO:0000313" key="6">
    <source>
        <dbReference type="Proteomes" id="UP001321582"/>
    </source>
</evidence>
<comment type="subunit">
    <text evidence="4">Interacts with translational regulator CsrA and flagellin(s).</text>
</comment>
<evidence type="ECO:0000256" key="4">
    <source>
        <dbReference type="HAMAP-Rule" id="MF_01185"/>
    </source>
</evidence>
<dbReference type="NCBIfam" id="NF009793">
    <property type="entry name" value="PRK13285.1-1"/>
    <property type="match status" value="1"/>
</dbReference>
<keyword evidence="2 4" id="KW-1005">Bacterial flagellum biogenesis</keyword>
<evidence type="ECO:0000313" key="5">
    <source>
        <dbReference type="EMBL" id="BDU51079.1"/>
    </source>
</evidence>
<dbReference type="EMBL" id="AP027059">
    <property type="protein sequence ID" value="BDU51079.1"/>
    <property type="molecule type" value="Genomic_DNA"/>
</dbReference>
<name>A0AAU9D526_9FUSO</name>
<organism evidence="5 6">
    <name type="scientific">Haliovirga abyssi</name>
    <dbReference type="NCBI Taxonomy" id="2996794"/>
    <lineage>
        <taxon>Bacteria</taxon>
        <taxon>Fusobacteriati</taxon>
        <taxon>Fusobacteriota</taxon>
        <taxon>Fusobacteriia</taxon>
        <taxon>Fusobacteriales</taxon>
        <taxon>Haliovirgaceae</taxon>
        <taxon>Haliovirga</taxon>
    </lineage>
</organism>
<keyword evidence="1 4" id="KW-0963">Cytoplasm</keyword>
<gene>
    <name evidence="4 5" type="primary">fliW</name>
    <name evidence="5" type="ORF">HLVA_16480</name>
</gene>
<keyword evidence="5" id="KW-0966">Cell projection</keyword>
<dbReference type="InterPro" id="IPR024046">
    <property type="entry name" value="Flagellar_assmbl_FliW_dom_sf"/>
</dbReference>
<reference evidence="5 6" key="1">
    <citation type="submission" date="2022-11" db="EMBL/GenBank/DDBJ databases">
        <title>Haliovirga abyssi gen. nov., sp. nov., a mesophilic fermentative bacterium isolated from the Iheya North hydrothermal field and the proposal of Haliovirgaceae fam. nov.</title>
        <authorList>
            <person name="Miyazaki U."/>
            <person name="Tame A."/>
            <person name="Miyazaki J."/>
            <person name="Takai K."/>
            <person name="Sawayama S."/>
            <person name="Kitajima M."/>
            <person name="Okamoto A."/>
            <person name="Nakagawa S."/>
        </authorList>
    </citation>
    <scope>NUCLEOTIDE SEQUENCE [LARGE SCALE GENOMIC DNA]</scope>
    <source>
        <strain evidence="5 6">IC12</strain>
    </source>
</reference>
<dbReference type="HAMAP" id="MF_01185">
    <property type="entry name" value="FliW"/>
    <property type="match status" value="1"/>
</dbReference>
<sequence length="153" mass="17637">MKISTTRFGEIEIEEAEIINFPEGILGFEDIKKYVIFNMEEGNPLKWLQAIEEPALAFVIIRPYEFMPKYALEISEKDTEDLKLTKPEDSEIFSIVVIPDDPSKMTANLQGPIVINAKRKIAKQVISTNSRHKLKHYVLEEMEKNLPSDQEVK</sequence>
<comment type="function">
    <text evidence="4">Acts as an anti-CsrA protein, binds CsrA and prevents it from repressing translation of its target genes, one of which is flagellin. Binds to flagellin and participates in the assembly of the flagellum.</text>
</comment>
<comment type="subcellular location">
    <subcellularLocation>
        <location evidence="4">Cytoplasm</location>
    </subcellularLocation>
</comment>
<dbReference type="SUPFAM" id="SSF141457">
    <property type="entry name" value="BH3618-like"/>
    <property type="match status" value="1"/>
</dbReference>
<dbReference type="GO" id="GO:0044780">
    <property type="term" value="P:bacterial-type flagellum assembly"/>
    <property type="evidence" value="ECO:0007669"/>
    <property type="project" value="UniProtKB-UniRule"/>
</dbReference>
<accession>A0AAU9D526</accession>
<protein>
    <recommendedName>
        <fullName evidence="4">Flagellar assembly factor FliW</fullName>
    </recommendedName>
</protein>
<dbReference type="RefSeq" id="WP_307903921.1">
    <property type="nucleotide sequence ID" value="NZ_AP027059.1"/>
</dbReference>
<dbReference type="PANTHER" id="PTHR39190">
    <property type="entry name" value="FLAGELLAR ASSEMBLY FACTOR FLIW"/>
    <property type="match status" value="1"/>
</dbReference>
<evidence type="ECO:0000256" key="2">
    <source>
        <dbReference type="ARBA" id="ARBA00022795"/>
    </source>
</evidence>
<dbReference type="Gene3D" id="2.30.290.10">
    <property type="entry name" value="BH3618-like"/>
    <property type="match status" value="1"/>
</dbReference>
<keyword evidence="5" id="KW-0969">Cilium</keyword>
<keyword evidence="5" id="KW-0282">Flagellum</keyword>
<evidence type="ECO:0000256" key="3">
    <source>
        <dbReference type="ARBA" id="ARBA00022845"/>
    </source>
</evidence>
<dbReference type="AlphaFoldDB" id="A0AAU9D526"/>